<proteinExistence type="predicted"/>
<evidence type="ECO:0000259" key="2">
    <source>
        <dbReference type="Pfam" id="PF07883"/>
    </source>
</evidence>
<reference evidence="3 4" key="1">
    <citation type="submission" date="2020-08" db="EMBL/GenBank/DDBJ databases">
        <authorList>
            <person name="Liu G."/>
            <person name="Sun C."/>
        </authorList>
    </citation>
    <scope>NUCLEOTIDE SEQUENCE [LARGE SCALE GENOMIC DNA]</scope>
    <source>
        <strain evidence="3 4">OT19</strain>
        <plasmid evidence="3 4">plas1</plasmid>
    </source>
</reference>
<dbReference type="AlphaFoldDB" id="A0A7G6VZZ5"/>
<dbReference type="EMBL" id="CP060053">
    <property type="protein sequence ID" value="QNE07310.1"/>
    <property type="molecule type" value="Genomic_DNA"/>
</dbReference>
<feature type="region of interest" description="Disordered" evidence="1">
    <location>
        <begin position="1"/>
        <end position="34"/>
    </location>
</feature>
<organism evidence="3 4">
    <name type="scientific">Croceicoccus marinus</name>
    <dbReference type="NCBI Taxonomy" id="450378"/>
    <lineage>
        <taxon>Bacteria</taxon>
        <taxon>Pseudomonadati</taxon>
        <taxon>Pseudomonadota</taxon>
        <taxon>Alphaproteobacteria</taxon>
        <taxon>Sphingomonadales</taxon>
        <taxon>Erythrobacteraceae</taxon>
        <taxon>Croceicoccus</taxon>
    </lineage>
</organism>
<dbReference type="Gene3D" id="2.60.120.10">
    <property type="entry name" value="Jelly Rolls"/>
    <property type="match status" value="1"/>
</dbReference>
<dbReference type="InterPro" id="IPR014710">
    <property type="entry name" value="RmlC-like_jellyroll"/>
</dbReference>
<dbReference type="InterPro" id="IPR011051">
    <property type="entry name" value="RmlC_Cupin_sf"/>
</dbReference>
<dbReference type="Pfam" id="PF07883">
    <property type="entry name" value="Cupin_2"/>
    <property type="match status" value="1"/>
</dbReference>
<accession>A0A7G6VZZ5</accession>
<evidence type="ECO:0000313" key="4">
    <source>
        <dbReference type="Proteomes" id="UP000515297"/>
    </source>
</evidence>
<evidence type="ECO:0000313" key="3">
    <source>
        <dbReference type="EMBL" id="QNE07310.1"/>
    </source>
</evidence>
<evidence type="ECO:0000256" key="1">
    <source>
        <dbReference type="SAM" id="MobiDB-lite"/>
    </source>
</evidence>
<dbReference type="SUPFAM" id="SSF51182">
    <property type="entry name" value="RmlC-like cupins"/>
    <property type="match status" value="1"/>
</dbReference>
<sequence>MGPCDDDAEIGALSRSDRKGAGIPERARPRHARAGPVIAARPALAVAALACSACVSARQPVPVHGAPPMVVVSESDVMVREPPPHGAIGMSTAYRISDAAPQPRTMEFRRRVLDVGAAIGEHPISHDEVYYVTAGEGVVISDGAEAALKPGMAAYLYEGAVVGMRQTGDAPLSIIIAYPVAAK</sequence>
<protein>
    <submittedName>
        <fullName evidence="3">Cupin domain-containing protein</fullName>
    </submittedName>
</protein>
<keyword evidence="3" id="KW-0614">Plasmid</keyword>
<feature type="domain" description="Cupin type-2" evidence="2">
    <location>
        <begin position="112"/>
        <end position="176"/>
    </location>
</feature>
<dbReference type="InterPro" id="IPR013096">
    <property type="entry name" value="Cupin_2"/>
</dbReference>
<geneLocation type="plasmid" evidence="3 4">
    <name>plas1</name>
</geneLocation>
<name>A0A7G6VZZ5_9SPHN</name>
<dbReference type="Proteomes" id="UP000515297">
    <property type="component" value="Plasmid plas1"/>
</dbReference>
<gene>
    <name evidence="3" type="ORF">H4O24_15480</name>
</gene>